<dbReference type="Proteomes" id="UP000007431">
    <property type="component" value="Unassembled WGS sequence"/>
</dbReference>
<dbReference type="RefSeq" id="XP_003036270.1">
    <property type="nucleotide sequence ID" value="XM_003036224.1"/>
</dbReference>
<dbReference type="GO" id="GO:0008250">
    <property type="term" value="C:oligosaccharyltransferase complex"/>
    <property type="evidence" value="ECO:0007669"/>
    <property type="project" value="TreeGrafter"/>
</dbReference>
<reference evidence="11 12" key="1">
    <citation type="journal article" date="2010" name="Nat. Biotechnol.">
        <title>Genome sequence of the model mushroom Schizophyllum commune.</title>
        <authorList>
            <person name="Ohm R.A."/>
            <person name="de Jong J.F."/>
            <person name="Lugones L.G."/>
            <person name="Aerts A."/>
            <person name="Kothe E."/>
            <person name="Stajich J.E."/>
            <person name="de Vries R.P."/>
            <person name="Record E."/>
            <person name="Levasseur A."/>
            <person name="Baker S.E."/>
            <person name="Bartholomew K.A."/>
            <person name="Coutinho P.M."/>
            <person name="Erdmann S."/>
            <person name="Fowler T.J."/>
            <person name="Gathman A.C."/>
            <person name="Lombard V."/>
            <person name="Henrissat B."/>
            <person name="Knabe N."/>
            <person name="Kuees U."/>
            <person name="Lilly W.W."/>
            <person name="Lindquist E."/>
            <person name="Lucas S."/>
            <person name="Magnuson J.K."/>
            <person name="Piumi F."/>
            <person name="Raudaskoski M."/>
            <person name="Salamov A."/>
            <person name="Schmutz J."/>
            <person name="Schwarze F.W.M.R."/>
            <person name="vanKuyk P.A."/>
            <person name="Horton J.S."/>
            <person name="Grigoriev I.V."/>
            <person name="Woesten H.A.B."/>
        </authorList>
    </citation>
    <scope>NUCLEOTIDE SEQUENCE [LARGE SCALE GENOMIC DNA]</scope>
    <source>
        <strain evidence="12">H4-8 / FGSC 9210</strain>
    </source>
</reference>
<dbReference type="PANTHER" id="PTHR10830:SF0">
    <property type="entry name" value="DOLICHYL-DIPHOSPHOOLIGOSACCHARIDE--PROTEIN GLYCOSYLTRANSFERASE 48 KDA SUBUNIT"/>
    <property type="match status" value="1"/>
</dbReference>
<feature type="transmembrane region" description="Helical" evidence="8">
    <location>
        <begin position="407"/>
        <end position="429"/>
    </location>
</feature>
<comment type="subunit">
    <text evidence="8">Component of the oligosaccharyltransferase (OST) complex.</text>
</comment>
<keyword evidence="5 8" id="KW-0256">Endoplasmic reticulum</keyword>
<gene>
    <name evidence="11" type="ORF">SCHCODRAFT_81535</name>
</gene>
<dbReference type="FunCoup" id="D8PTS7">
    <property type="interactions" value="532"/>
</dbReference>
<comment type="similarity">
    <text evidence="3 8">Belongs to the DDOST 48 kDa subunit family.</text>
</comment>
<evidence type="ECO:0000256" key="1">
    <source>
        <dbReference type="ARBA" id="ARBA00004479"/>
    </source>
</evidence>
<dbReference type="STRING" id="578458.D8PTS7"/>
<evidence type="ECO:0000259" key="9">
    <source>
        <dbReference type="Pfam" id="PF03345"/>
    </source>
</evidence>
<feature type="signal peptide" evidence="8">
    <location>
        <begin position="1"/>
        <end position="20"/>
    </location>
</feature>
<dbReference type="UniPathway" id="UPA00378"/>
<name>D8PTS7_SCHCM</name>
<dbReference type="GeneID" id="9594799"/>
<evidence type="ECO:0000256" key="2">
    <source>
        <dbReference type="ARBA" id="ARBA00004922"/>
    </source>
</evidence>
<keyword evidence="12" id="KW-1185">Reference proteome</keyword>
<comment type="pathway">
    <text evidence="2 8">Protein modification; protein glycosylation.</text>
</comment>
<feature type="domain" description="OST48 N-terminal" evidence="9">
    <location>
        <begin position="28"/>
        <end position="274"/>
    </location>
</feature>
<proteinExistence type="inferred from homology"/>
<dbReference type="eggNOG" id="KOG2754">
    <property type="taxonomic scope" value="Eukaryota"/>
</dbReference>
<dbReference type="PANTHER" id="PTHR10830">
    <property type="entry name" value="DOLICHYL-DIPHOSPHOOLIGOSACCHARIDE--PROTEIN GLYCOSYLTRANSFERASE 48 KDA SUBUNIT"/>
    <property type="match status" value="1"/>
</dbReference>
<sequence>MRGLFRLAACLLGLLSSVVAKSSTGNSVLVVVDPKNRDLYTTFFNGLESQGYQLTFRAPKDEAPLIIQDDYPTFAHVVYFAPDTKTPAKDITPQTLVELAKQNTNLLIALSPKQTPISTLAAEFSLVLPPPGTPLISHFPERNGPRTVVPIAPPQGNPIVTEDLAPVWFSGVPFALGNNPLLVPVLNAPAHSFATDTETDAGASAVVDAAGKGGEGLWAGSSMGVVAGFQVVNGGRVMWVGGTEMFTDEFAQKELPTGGLPGNAQFVQDIARWTFQETMVLRIDETSHHLVNATEPKEAYTINDNIVFTAKISKYNPETAAFEPYPGINDLQLEFTMLDPHIRTALPPVPGTPGEYSTTFRAPDRHGVFKFVVDYRRKGWTHLQSSTTVPVVPPRHDEYPRFLSAAWPYYTGAISTSVAFFLFSAFWLASDTRDSRKGKAKAE</sequence>
<dbReference type="InterPro" id="IPR055459">
    <property type="entry name" value="OST48_MD"/>
</dbReference>
<comment type="subcellular location">
    <subcellularLocation>
        <location evidence="8">Endoplasmic reticulum membrane</location>
        <topology evidence="8">Single-pass type I membrane protein</topology>
    </subcellularLocation>
    <subcellularLocation>
        <location evidence="1">Membrane</location>
        <topology evidence="1">Single-pass type I membrane protein</topology>
    </subcellularLocation>
</comment>
<evidence type="ECO:0000256" key="3">
    <source>
        <dbReference type="ARBA" id="ARBA00008743"/>
    </source>
</evidence>
<comment type="function">
    <text evidence="8">Subunit of the oligosaccharyl transferase (OST) complex that catalyzes the initial transfer of a defined glycan (Glc(3)Man(9)GlcNAc(2) in eukaryotes) from the lipid carrier dolichol-pyrophosphate to an asparagine residue within an Asn-X-Ser/Thr consensus motif in nascent polypeptide chains, the first step in protein N-glycosylation. N-glycosylation occurs cotranslationally and the complex associates with the Sec61 complex at the channel-forming translocon complex that mediates protein translocation across the endoplasmic reticulum (ER).</text>
</comment>
<dbReference type="Pfam" id="PF03345">
    <property type="entry name" value="OST48_N"/>
    <property type="match status" value="1"/>
</dbReference>
<evidence type="ECO:0000256" key="8">
    <source>
        <dbReference type="RuleBase" id="RU361142"/>
    </source>
</evidence>
<dbReference type="Pfam" id="PF23358">
    <property type="entry name" value="OST48_MD"/>
    <property type="match status" value="1"/>
</dbReference>
<organism evidence="12">
    <name type="scientific">Schizophyllum commune (strain H4-8 / FGSC 9210)</name>
    <name type="common">Split gill fungus</name>
    <dbReference type="NCBI Taxonomy" id="578458"/>
    <lineage>
        <taxon>Eukaryota</taxon>
        <taxon>Fungi</taxon>
        <taxon>Dikarya</taxon>
        <taxon>Basidiomycota</taxon>
        <taxon>Agaricomycotina</taxon>
        <taxon>Agaricomycetes</taxon>
        <taxon>Agaricomycetidae</taxon>
        <taxon>Agaricales</taxon>
        <taxon>Schizophyllaceae</taxon>
        <taxon>Schizophyllum</taxon>
    </lineage>
</organism>
<protein>
    <recommendedName>
        <fullName evidence="8">Dolichyl-diphosphooligosaccharide--protein glycosyltransferase subunit WBP1</fullName>
        <shortName evidence="8">Oligosaccharyl transferase subunit WBP1</shortName>
    </recommendedName>
</protein>
<keyword evidence="4 8" id="KW-0812">Transmembrane</keyword>
<evidence type="ECO:0000256" key="7">
    <source>
        <dbReference type="ARBA" id="ARBA00023136"/>
    </source>
</evidence>
<dbReference type="EMBL" id="GL377303">
    <property type="protein sequence ID" value="EFJ01368.1"/>
    <property type="molecule type" value="Genomic_DNA"/>
</dbReference>
<feature type="chain" id="PRO_5005127220" description="Dolichyl-diphosphooligosaccharide--protein glycosyltransferase subunit WBP1" evidence="8">
    <location>
        <begin position="21"/>
        <end position="443"/>
    </location>
</feature>
<keyword evidence="8" id="KW-0732">Signal</keyword>
<accession>D8PTS7</accession>
<evidence type="ECO:0000256" key="5">
    <source>
        <dbReference type="ARBA" id="ARBA00022824"/>
    </source>
</evidence>
<dbReference type="InterPro" id="IPR055457">
    <property type="entry name" value="OST48_N"/>
</dbReference>
<dbReference type="GO" id="GO:0018279">
    <property type="term" value="P:protein N-linked glycosylation via asparagine"/>
    <property type="evidence" value="ECO:0007669"/>
    <property type="project" value="UniProtKB-UniRule"/>
</dbReference>
<evidence type="ECO:0000313" key="11">
    <source>
        <dbReference type="EMBL" id="EFJ01368.1"/>
    </source>
</evidence>
<evidence type="ECO:0000256" key="4">
    <source>
        <dbReference type="ARBA" id="ARBA00022692"/>
    </source>
</evidence>
<feature type="domain" description="OST48 middle" evidence="10">
    <location>
        <begin position="288"/>
        <end position="430"/>
    </location>
</feature>
<dbReference type="KEGG" id="scm:SCHCO_02604417"/>
<keyword evidence="7 8" id="KW-0472">Membrane</keyword>
<keyword evidence="6 8" id="KW-1133">Transmembrane helix</keyword>
<dbReference type="OrthoDB" id="29105at2759"/>
<dbReference type="InterPro" id="IPR005013">
    <property type="entry name" value="DDOST_48_kDa_subunit"/>
</dbReference>
<dbReference type="VEuPathDB" id="FungiDB:SCHCODRAFT_02604417"/>
<dbReference type="OMA" id="AHDEYPR"/>
<dbReference type="AlphaFoldDB" id="D8PTS7"/>
<dbReference type="InParanoid" id="D8PTS7"/>
<evidence type="ECO:0000256" key="6">
    <source>
        <dbReference type="ARBA" id="ARBA00022989"/>
    </source>
</evidence>
<evidence type="ECO:0000313" key="12">
    <source>
        <dbReference type="Proteomes" id="UP000007431"/>
    </source>
</evidence>
<evidence type="ECO:0000259" key="10">
    <source>
        <dbReference type="Pfam" id="PF23358"/>
    </source>
</evidence>
<dbReference type="HOGENOM" id="CLU_031804_1_1_1"/>